<evidence type="ECO:0000256" key="11">
    <source>
        <dbReference type="ARBA" id="ARBA00023239"/>
    </source>
</evidence>
<keyword evidence="10" id="KW-0234">DNA repair</keyword>
<comment type="cofactor">
    <cofactor evidence="1">
        <name>(6R)-5,10-methylene-5,6,7,8-tetrahydrofolate</name>
        <dbReference type="ChEBI" id="CHEBI:15636"/>
    </cofactor>
</comment>
<dbReference type="SUPFAM" id="SSF48173">
    <property type="entry name" value="Cryptochrome/photolyase FAD-binding domain"/>
    <property type="match status" value="1"/>
</dbReference>
<dbReference type="Gene3D" id="3.40.50.620">
    <property type="entry name" value="HUPs"/>
    <property type="match status" value="1"/>
</dbReference>
<evidence type="ECO:0000256" key="5">
    <source>
        <dbReference type="ARBA" id="ARBA00014046"/>
    </source>
</evidence>
<dbReference type="Gene3D" id="1.25.40.80">
    <property type="match status" value="1"/>
</dbReference>
<dbReference type="PANTHER" id="PTHR10211:SF0">
    <property type="entry name" value="DEOXYRIBODIPYRIMIDINE PHOTO-LYASE"/>
    <property type="match status" value="1"/>
</dbReference>
<sequence>MQPSARVRTLREAPVDPGGTHVLYWMTAARRTRSSYALDRAIDWARELDKPLWVLEALRLGHTHASARLHAFVVRGMCDNAARFEASPIGYYPYVEPKLNAGKGLLQAFARRACVVVTDDWPVYFVKNMTRAAAAKIGVRMELVDGVGLVPMSAPDRCFTRAHDFRRWCQKHADLWLGPQPRVNPLARLQLPVAGKPPVSRSKWPAAPVEPDAALDHVARLPFARDIPAIPGEGGSKAGRARLRAFVATKLERYTERNQPEAEVTSDLSAYLHWGHIGAHQVLRAVLASEPEWSPASISDLSRGQREGWWGMSPAREGFLDQLLTWREVGHNFVWHRPEDYASYESLPGWARTTLRAHASDERPQLYSLAQFEAAATHDPIWNAAQRELVQTGRIHNYLRMLWGKKILHWSASPPEALEIMITLNDRYALDGRDPNSYSGICWVMGRYDRAWGPERAVFGKIRYMSSDSTRRKLRLRAYLQRFGPE</sequence>
<evidence type="ECO:0000256" key="6">
    <source>
        <dbReference type="ARBA" id="ARBA00022630"/>
    </source>
</evidence>
<comment type="similarity">
    <text evidence="3">Belongs to the DNA photolyase class-2 family.</text>
</comment>
<evidence type="ECO:0000259" key="14">
    <source>
        <dbReference type="PROSITE" id="PS51645"/>
    </source>
</evidence>
<keyword evidence="8" id="KW-0274">FAD</keyword>
<accession>A0A2S9YFU0</accession>
<keyword evidence="9" id="KW-0238">DNA-binding</keyword>
<name>A0A2S9YFU0_9BACT</name>
<comment type="caution">
    <text evidence="15">The sequence shown here is derived from an EMBL/GenBank/DDBJ whole genome shotgun (WGS) entry which is preliminary data.</text>
</comment>
<dbReference type="Gene3D" id="1.10.579.10">
    <property type="entry name" value="DNA Cyclobutane Dipyrimidine Photolyase, subunit A, domain 3"/>
    <property type="match status" value="1"/>
</dbReference>
<evidence type="ECO:0000256" key="12">
    <source>
        <dbReference type="ARBA" id="ARBA00031671"/>
    </source>
</evidence>
<evidence type="ECO:0000256" key="3">
    <source>
        <dbReference type="ARBA" id="ARBA00006409"/>
    </source>
</evidence>
<evidence type="ECO:0000256" key="1">
    <source>
        <dbReference type="ARBA" id="ARBA00001932"/>
    </source>
</evidence>
<evidence type="ECO:0000256" key="7">
    <source>
        <dbReference type="ARBA" id="ARBA00022763"/>
    </source>
</evidence>
<evidence type="ECO:0000256" key="8">
    <source>
        <dbReference type="ARBA" id="ARBA00022827"/>
    </source>
</evidence>
<dbReference type="Proteomes" id="UP000238823">
    <property type="component" value="Unassembled WGS sequence"/>
</dbReference>
<comment type="catalytic activity">
    <reaction evidence="13">
        <text>cyclobutadipyrimidine (in DNA) = 2 pyrimidine residues (in DNA).</text>
        <dbReference type="EC" id="4.1.99.3"/>
    </reaction>
</comment>
<gene>
    <name evidence="15" type="primary">phrA</name>
    <name evidence="15" type="ORF">ENSA7_52020</name>
</gene>
<reference evidence="15 16" key="1">
    <citation type="submission" date="2018-03" db="EMBL/GenBank/DDBJ databases">
        <title>Draft Genome Sequences of the Obligatory Marine Myxobacteria Enhygromyxa salina SWB007.</title>
        <authorList>
            <person name="Poehlein A."/>
            <person name="Moghaddam J.A."/>
            <person name="Harms H."/>
            <person name="Alanjari M."/>
            <person name="Koenig G.M."/>
            <person name="Daniel R."/>
            <person name="Schaeberle T.F."/>
        </authorList>
    </citation>
    <scope>NUCLEOTIDE SEQUENCE [LARGE SCALE GENOMIC DNA]</scope>
    <source>
        <strain evidence="15 16">SWB007</strain>
    </source>
</reference>
<dbReference type="InterPro" id="IPR052219">
    <property type="entry name" value="Photolyase_Class-2"/>
</dbReference>
<proteinExistence type="inferred from homology"/>
<dbReference type="GO" id="GO:0000719">
    <property type="term" value="P:photoreactive repair"/>
    <property type="evidence" value="ECO:0007669"/>
    <property type="project" value="TreeGrafter"/>
</dbReference>
<dbReference type="InterPro" id="IPR006050">
    <property type="entry name" value="DNA_photolyase_N"/>
</dbReference>
<organism evidence="15 16">
    <name type="scientific">Enhygromyxa salina</name>
    <dbReference type="NCBI Taxonomy" id="215803"/>
    <lineage>
        <taxon>Bacteria</taxon>
        <taxon>Pseudomonadati</taxon>
        <taxon>Myxococcota</taxon>
        <taxon>Polyangia</taxon>
        <taxon>Nannocystales</taxon>
        <taxon>Nannocystaceae</taxon>
        <taxon>Enhygromyxa</taxon>
    </lineage>
</organism>
<dbReference type="PANTHER" id="PTHR10211">
    <property type="entry name" value="DEOXYRIBODIPYRIMIDINE PHOTOLYASE"/>
    <property type="match status" value="1"/>
</dbReference>
<dbReference type="PROSITE" id="PS51645">
    <property type="entry name" value="PHR_CRY_ALPHA_BETA"/>
    <property type="match status" value="1"/>
</dbReference>
<evidence type="ECO:0000313" key="16">
    <source>
        <dbReference type="Proteomes" id="UP000238823"/>
    </source>
</evidence>
<dbReference type="FunFam" id="1.10.579.10:FF:000002">
    <property type="entry name" value="Deoxyribodipyrimidine photolyase"/>
    <property type="match status" value="1"/>
</dbReference>
<evidence type="ECO:0000256" key="9">
    <source>
        <dbReference type="ARBA" id="ARBA00023125"/>
    </source>
</evidence>
<dbReference type="GO" id="GO:0003677">
    <property type="term" value="F:DNA binding"/>
    <property type="evidence" value="ECO:0007669"/>
    <property type="project" value="UniProtKB-KW"/>
</dbReference>
<protein>
    <recommendedName>
        <fullName evidence="5">Deoxyribodipyrimidine photo-lyase</fullName>
        <ecNumber evidence="4">4.1.99.3</ecNumber>
    </recommendedName>
    <alternativeName>
        <fullName evidence="12">DNA photolyase</fullName>
    </alternativeName>
</protein>
<dbReference type="InterPro" id="IPR036155">
    <property type="entry name" value="Crypto/Photolyase_N_sf"/>
</dbReference>
<dbReference type="AlphaFoldDB" id="A0A2S9YFU0"/>
<evidence type="ECO:0000256" key="4">
    <source>
        <dbReference type="ARBA" id="ARBA00013149"/>
    </source>
</evidence>
<comment type="cofactor">
    <cofactor evidence="2">
        <name>FAD</name>
        <dbReference type="ChEBI" id="CHEBI:57692"/>
    </cofactor>
</comment>
<dbReference type="EMBL" id="PVNL01000106">
    <property type="protein sequence ID" value="PRQ03911.1"/>
    <property type="molecule type" value="Genomic_DNA"/>
</dbReference>
<dbReference type="InterPro" id="IPR036134">
    <property type="entry name" value="Crypto/Photolyase_FAD-like_sf"/>
</dbReference>
<feature type="domain" description="Photolyase/cryptochrome alpha/beta" evidence="14">
    <location>
        <begin position="20"/>
        <end position="149"/>
    </location>
</feature>
<evidence type="ECO:0000256" key="2">
    <source>
        <dbReference type="ARBA" id="ARBA00001974"/>
    </source>
</evidence>
<evidence type="ECO:0000313" key="15">
    <source>
        <dbReference type="EMBL" id="PRQ03911.1"/>
    </source>
</evidence>
<keyword evidence="11 15" id="KW-0456">Lyase</keyword>
<dbReference type="EC" id="4.1.99.3" evidence="4"/>
<keyword evidence="6" id="KW-0285">Flavoprotein</keyword>
<dbReference type="RefSeq" id="WP_106092094.1">
    <property type="nucleotide sequence ID" value="NZ_PVNL01000106.1"/>
</dbReference>
<dbReference type="GO" id="GO:0003904">
    <property type="term" value="F:deoxyribodipyrimidine photo-lyase activity"/>
    <property type="evidence" value="ECO:0007669"/>
    <property type="project" value="UniProtKB-EC"/>
</dbReference>
<evidence type="ECO:0000256" key="10">
    <source>
        <dbReference type="ARBA" id="ARBA00023204"/>
    </source>
</evidence>
<evidence type="ECO:0000256" key="13">
    <source>
        <dbReference type="ARBA" id="ARBA00033999"/>
    </source>
</evidence>
<dbReference type="SUPFAM" id="SSF52425">
    <property type="entry name" value="Cryptochrome/photolyase, N-terminal domain"/>
    <property type="match status" value="1"/>
</dbReference>
<keyword evidence="7" id="KW-0227">DNA damage</keyword>
<dbReference type="InterPro" id="IPR014729">
    <property type="entry name" value="Rossmann-like_a/b/a_fold"/>
</dbReference>